<organism evidence="1 2">
    <name type="scientific">Paenibacillus athensensis</name>
    <dbReference type="NCBI Taxonomy" id="1967502"/>
    <lineage>
        <taxon>Bacteria</taxon>
        <taxon>Bacillati</taxon>
        <taxon>Bacillota</taxon>
        <taxon>Bacilli</taxon>
        <taxon>Bacillales</taxon>
        <taxon>Paenibacillaceae</taxon>
        <taxon>Paenibacillus</taxon>
    </lineage>
</organism>
<sequence>MEDDVPLDFFIAIKQDYQYYLNNPFLFTQTIRKDTLDAGSVVGTFKRYLDLGYYIDTYLNEQYVPFREAFKRNQPYYHDNLLYGYDEQQGCFQLAGYSPDGKYVTGTISFDALETAYRTCPAEKYYKNLYLYHLAELRDGSPIRSYRFDSGRVYAALFDYLHARNSSADFALFANPAEHLAFGFDCYENVIQNLAKPGLGADLRPIYTLYEHKKLLCDHARYLQVAGCLRPNDYDALSPLLSQSLALARAALLIQIKNTVSAANNDPALFGKIQELARHERPVIQRLLQALIVDEPAAATNG</sequence>
<name>A0A4Y8Q716_9BACL</name>
<dbReference type="OrthoDB" id="2570504at2"/>
<evidence type="ECO:0000313" key="2">
    <source>
        <dbReference type="Proteomes" id="UP000298246"/>
    </source>
</evidence>
<dbReference type="RefSeq" id="WP_134750578.1">
    <property type="nucleotide sequence ID" value="NZ_MYFO02000001.1"/>
</dbReference>
<keyword evidence="2" id="KW-1185">Reference proteome</keyword>
<gene>
    <name evidence="1" type="ORF">B5M42_05520</name>
</gene>
<protein>
    <submittedName>
        <fullName evidence="1">Uncharacterized protein</fullName>
    </submittedName>
</protein>
<dbReference type="EMBL" id="MYFO01000005">
    <property type="protein sequence ID" value="TFE90126.1"/>
    <property type="molecule type" value="Genomic_DNA"/>
</dbReference>
<accession>A0A4Y8Q716</accession>
<evidence type="ECO:0000313" key="1">
    <source>
        <dbReference type="EMBL" id="TFE90126.1"/>
    </source>
</evidence>
<proteinExistence type="predicted"/>
<comment type="caution">
    <text evidence="1">The sequence shown here is derived from an EMBL/GenBank/DDBJ whole genome shotgun (WGS) entry which is preliminary data.</text>
</comment>
<reference evidence="1 2" key="1">
    <citation type="submission" date="2017-03" db="EMBL/GenBank/DDBJ databases">
        <title>Isolation of Levoglucosan Utilizing Bacteria.</title>
        <authorList>
            <person name="Arya A.S."/>
        </authorList>
    </citation>
    <scope>NUCLEOTIDE SEQUENCE [LARGE SCALE GENOMIC DNA]</scope>
    <source>
        <strain evidence="1 2">MEC069</strain>
    </source>
</reference>
<dbReference type="Proteomes" id="UP000298246">
    <property type="component" value="Unassembled WGS sequence"/>
</dbReference>
<dbReference type="AlphaFoldDB" id="A0A4Y8Q716"/>